<organism evidence="1 2">
    <name type="scientific">Nocardia nova</name>
    <dbReference type="NCBI Taxonomy" id="37330"/>
    <lineage>
        <taxon>Bacteria</taxon>
        <taxon>Bacillati</taxon>
        <taxon>Actinomycetota</taxon>
        <taxon>Actinomycetes</taxon>
        <taxon>Mycobacteriales</taxon>
        <taxon>Nocardiaceae</taxon>
        <taxon>Nocardia</taxon>
    </lineage>
</organism>
<reference evidence="1 2" key="1">
    <citation type="submission" date="2018-02" db="EMBL/GenBank/DDBJ databases">
        <title>8 Nocardia nova and 1 Nocardia cyriacigeorgica strain used for evolution to TMP-SMX.</title>
        <authorList>
            <person name="Mehta H."/>
            <person name="Weng J."/>
            <person name="Shamoo Y."/>
        </authorList>
    </citation>
    <scope>NUCLEOTIDE SEQUENCE [LARGE SCALE GENOMIC DNA]</scope>
    <source>
        <strain evidence="1 2">MDA3139</strain>
    </source>
</reference>
<protein>
    <submittedName>
        <fullName evidence="1">DUF932 domain-containing protein</fullName>
    </submittedName>
</protein>
<evidence type="ECO:0000313" key="1">
    <source>
        <dbReference type="EMBL" id="PPJ36456.1"/>
    </source>
</evidence>
<dbReference type="RefSeq" id="WP_104380252.1">
    <property type="nucleotide sequence ID" value="NZ_PSZC01000014.1"/>
</dbReference>
<gene>
    <name evidence="1" type="ORF">C5E45_20645</name>
</gene>
<name>A0A2S6AMN2_9NOCA</name>
<sequence length="395" mass="43579">MSPTGPATLPALPARRLRQADAGKLLGLLNQQQARKLDVVVPAQQLRIDRGYLLVEGADPHLGEDGVYDLNGLYTLTDSAVGDLATDFKIPVPYLRRCRTDNLRAFCNAINDWARRETDRKVLLRLLWGRDRRDKNSHGIVRAVLSDSYGFRDNLDMATVFLAGLREAGLDDTQVLTADMSDDHLYMRVAAPQIAVAAPELVGNYRSPFNQRSGADCPLVFAGVEFRNSETGHGKTMVAPQITIQICSNGMTFTQQALTQIHRGTRLRQGIVRWKADTYAADDHAFSLQIRDAVQSFLTPEFVQERVDEISGAAQVLLPEPDQTLTVVAKQLRFSEAERQGIWEHFLIGGDRSAGGIMHAVTSYAQVLADNGRIDRGNEFNTLGLNALRLAAANA</sequence>
<dbReference type="EMBL" id="PSZC01000014">
    <property type="protein sequence ID" value="PPJ36456.1"/>
    <property type="molecule type" value="Genomic_DNA"/>
</dbReference>
<proteinExistence type="predicted"/>
<dbReference type="Proteomes" id="UP000239874">
    <property type="component" value="Unassembled WGS sequence"/>
</dbReference>
<accession>A0A2S6AMN2</accession>
<comment type="caution">
    <text evidence="1">The sequence shown here is derived from an EMBL/GenBank/DDBJ whole genome shotgun (WGS) entry which is preliminary data.</text>
</comment>
<dbReference type="AlphaFoldDB" id="A0A2S6AMN2"/>
<evidence type="ECO:0000313" key="2">
    <source>
        <dbReference type="Proteomes" id="UP000239874"/>
    </source>
</evidence>